<dbReference type="CDD" id="cd10170">
    <property type="entry name" value="ASKHA_NBD_HSP70"/>
    <property type="match status" value="1"/>
</dbReference>
<keyword evidence="3" id="KW-1185">Reference proteome</keyword>
<dbReference type="EMBL" id="AZHD01000014">
    <property type="protein sequence ID" value="OAA57495.1"/>
    <property type="molecule type" value="Genomic_DNA"/>
</dbReference>
<dbReference type="PANTHER" id="PTHR14187">
    <property type="entry name" value="ALPHA KINASE/ELONGATION FACTOR 2 KINASE"/>
    <property type="match status" value="1"/>
</dbReference>
<dbReference type="OrthoDB" id="2963168at2759"/>
<sequence>MNFEEVVDLPAPPARVAARRARMREENKEKTGGAGGAPLPVGTERSSSPSAPYDRTALPAASRPVTSRPVGSRLDVSAGDENEARIVLAIDYGTTFTGIAYARSTGRTMDVDDIHVVQNWPGATEVKVPSQISYSNSKMRLPQYGYSIDENSDVLSKTKLELQEGRDRGRELTTFTQTLYGLASLRLNDANAIAGRIPRHLAKTAEDIVQDYLERVADVTYDDMVDSLGRAVPEQIPIDLIITHPAKWSEDALNKTYRAAMAAFGDRFPTIRHVSFVSEPEACAHYTLRAAQKLDHARFRKGDCFIVVDAGGGTVDLASFQITDIDFAKNKFKMKPVGHISGYACGSTYVDEGFIKFLKTRLDSADSEKLVGSGPFGDGGHFVLTKEGMLVFREFLPVKHGFKGTDTGIVEVISLPRDMNVQDRADRGIRDGNLQLAVDDIRNMFGFSVDKTLALIGAQISSLDNATPRCKVKSIFLSGGFARSEYLFSRIFDFGGQQGINVERGVDCWSAVSKGAVMKGLGLLTEKPLHVVQSPCFYGVKTRQHYSIWRNTGDSYEVDSLGVKWATDQVKWFVRKHDAIQPGKDRVATYNCHWLLRPKDLAPSSTSFSPFSSRRKGNGSGKDSKDSKDAKDADGQPAVYRDIVFVASSEDEAPTRFRELDMAKAKVIVLHCDLNKVPERLRTEYGEKGDRYTKYSVQVEVRVSTTEAKVTVTSGYITVAGPERLSLSEEENKT</sequence>
<evidence type="ECO:0000313" key="3">
    <source>
        <dbReference type="Proteomes" id="UP000076874"/>
    </source>
</evidence>
<feature type="region of interest" description="Disordered" evidence="1">
    <location>
        <begin position="1"/>
        <end position="74"/>
    </location>
</feature>
<dbReference type="SUPFAM" id="SSF53067">
    <property type="entry name" value="Actin-like ATPase domain"/>
    <property type="match status" value="2"/>
</dbReference>
<proteinExistence type="predicted"/>
<dbReference type="InterPro" id="IPR043129">
    <property type="entry name" value="ATPase_NBD"/>
</dbReference>
<feature type="region of interest" description="Disordered" evidence="1">
    <location>
        <begin position="603"/>
        <end position="634"/>
    </location>
</feature>
<organism evidence="2 3">
    <name type="scientific">Niveomyces insectorum RCEF 264</name>
    <dbReference type="NCBI Taxonomy" id="1081102"/>
    <lineage>
        <taxon>Eukaryota</taxon>
        <taxon>Fungi</taxon>
        <taxon>Dikarya</taxon>
        <taxon>Ascomycota</taxon>
        <taxon>Pezizomycotina</taxon>
        <taxon>Sordariomycetes</taxon>
        <taxon>Hypocreomycetidae</taxon>
        <taxon>Hypocreales</taxon>
        <taxon>Cordycipitaceae</taxon>
        <taxon>Niveomyces</taxon>
    </lineage>
</organism>
<dbReference type="STRING" id="1081102.A0A167QBZ0"/>
<protein>
    <submittedName>
        <fullName evidence="2">Heat shock protein Hsp70</fullName>
    </submittedName>
</protein>
<reference evidence="2 3" key="1">
    <citation type="journal article" date="2016" name="Genome Biol. Evol.">
        <title>Divergent and convergent evolution of fungal pathogenicity.</title>
        <authorList>
            <person name="Shang Y."/>
            <person name="Xiao G."/>
            <person name="Zheng P."/>
            <person name="Cen K."/>
            <person name="Zhan S."/>
            <person name="Wang C."/>
        </authorList>
    </citation>
    <scope>NUCLEOTIDE SEQUENCE [LARGE SCALE GENOMIC DNA]</scope>
    <source>
        <strain evidence="2 3">RCEF 264</strain>
    </source>
</reference>
<comment type="caution">
    <text evidence="2">The sequence shown here is derived from an EMBL/GenBank/DDBJ whole genome shotgun (WGS) entry which is preliminary data.</text>
</comment>
<evidence type="ECO:0000313" key="2">
    <source>
        <dbReference type="EMBL" id="OAA57495.1"/>
    </source>
</evidence>
<dbReference type="AlphaFoldDB" id="A0A167QBZ0"/>
<evidence type="ECO:0000256" key="1">
    <source>
        <dbReference type="SAM" id="MobiDB-lite"/>
    </source>
</evidence>
<dbReference type="Gene3D" id="3.30.420.40">
    <property type="match status" value="1"/>
</dbReference>
<accession>A0A167QBZ0</accession>
<dbReference type="PANTHER" id="PTHR14187:SF82">
    <property type="entry name" value="FAMILY CHAPERONE, PUTATIVE (AFU_ORTHOLOGUE AFUA_7G08575)-RELATED"/>
    <property type="match status" value="1"/>
</dbReference>
<name>A0A167QBZ0_9HYPO</name>
<feature type="compositionally biased region" description="Low complexity" evidence="1">
    <location>
        <begin position="603"/>
        <end position="612"/>
    </location>
</feature>
<keyword evidence="2" id="KW-0346">Stress response</keyword>
<feature type="compositionally biased region" description="Basic and acidic residues" evidence="1">
    <location>
        <begin position="622"/>
        <end position="634"/>
    </location>
</feature>
<gene>
    <name evidence="2" type="ORF">SPI_07154</name>
</gene>
<dbReference type="Proteomes" id="UP000076874">
    <property type="component" value="Unassembled WGS sequence"/>
</dbReference>